<gene>
    <name evidence="2" type="ORF">SAMN05421594_3763</name>
</gene>
<feature type="domain" description="Beta-lactamase-related" evidence="1">
    <location>
        <begin position="40"/>
        <end position="370"/>
    </location>
</feature>
<proteinExistence type="predicted"/>
<dbReference type="InterPro" id="IPR050491">
    <property type="entry name" value="AmpC-like"/>
</dbReference>
<dbReference type="Proteomes" id="UP000198769">
    <property type="component" value="Unassembled WGS sequence"/>
</dbReference>
<dbReference type="Pfam" id="PF00144">
    <property type="entry name" value="Beta-lactamase"/>
    <property type="match status" value="1"/>
</dbReference>
<evidence type="ECO:0000259" key="1">
    <source>
        <dbReference type="Pfam" id="PF00144"/>
    </source>
</evidence>
<evidence type="ECO:0000313" key="2">
    <source>
        <dbReference type="EMBL" id="SFN67211.1"/>
    </source>
</evidence>
<dbReference type="RefSeq" id="WP_090026160.1">
    <property type="nucleotide sequence ID" value="NZ_FOVD01000006.1"/>
</dbReference>
<dbReference type="PANTHER" id="PTHR46825:SF7">
    <property type="entry name" value="D-ALANYL-D-ALANINE CARBOXYPEPTIDASE"/>
    <property type="match status" value="1"/>
</dbReference>
<accession>A0A1I5AXX4</accession>
<organism evidence="2 3">
    <name type="scientific">Chryseobacterium oleae</name>
    <dbReference type="NCBI Taxonomy" id="491207"/>
    <lineage>
        <taxon>Bacteria</taxon>
        <taxon>Pseudomonadati</taxon>
        <taxon>Bacteroidota</taxon>
        <taxon>Flavobacteriia</taxon>
        <taxon>Flavobacteriales</taxon>
        <taxon>Weeksellaceae</taxon>
        <taxon>Chryseobacterium group</taxon>
        <taxon>Chryseobacterium</taxon>
    </lineage>
</organism>
<dbReference type="InterPro" id="IPR001466">
    <property type="entry name" value="Beta-lactam-related"/>
</dbReference>
<dbReference type="OrthoDB" id="9797709at2"/>
<keyword evidence="3" id="KW-1185">Reference proteome</keyword>
<protein>
    <submittedName>
        <fullName evidence="2">Alkaline D-peptidase. Serine peptidase. MEROPS family S12</fullName>
    </submittedName>
</protein>
<sequence>MKKLRFIAAAIAVFILTNSCEDENTSVSSVTTPSNSDQYQKIVDQFMAAGAVGVSIAVISPEGTWAGTGGKADREKNIAMSPDRKLRIGSMTKMFAATTILKLQEEGLLNIKDKINKYLPKSITDHIANANEVTIEQCLNHRSGIRNYLQDISAGVFDGSIANYSAAQTLSLIYDKPSDDLVGSGYYSNSNYLLLSLIITKVTGKSSYEVVNQKIINPLSLLETSASTVLPEKLTRSYYTEDPAGNSLNDATQIDNNGIGGQDALDGGMISTASDITRFVEALITGKLLSPASMQQLETFVDNDPTRLEPDLKYNKQYGLGLMKLETDQGVALGHDGHVFGFGGRAYYFPKQKTTVCILLNTWSPKVVALLNAKATLNLFFKN</sequence>
<dbReference type="Gene3D" id="3.40.710.10">
    <property type="entry name" value="DD-peptidase/beta-lactamase superfamily"/>
    <property type="match status" value="1"/>
</dbReference>
<dbReference type="AlphaFoldDB" id="A0A1I5AXX4"/>
<name>A0A1I5AXX4_CHROL</name>
<dbReference type="SUPFAM" id="SSF56601">
    <property type="entry name" value="beta-lactamase/transpeptidase-like"/>
    <property type="match status" value="1"/>
</dbReference>
<dbReference type="EMBL" id="FOVD01000006">
    <property type="protein sequence ID" value="SFN67211.1"/>
    <property type="molecule type" value="Genomic_DNA"/>
</dbReference>
<dbReference type="PANTHER" id="PTHR46825">
    <property type="entry name" value="D-ALANYL-D-ALANINE-CARBOXYPEPTIDASE/ENDOPEPTIDASE AMPH"/>
    <property type="match status" value="1"/>
</dbReference>
<reference evidence="3" key="1">
    <citation type="submission" date="2016-10" db="EMBL/GenBank/DDBJ databases">
        <authorList>
            <person name="Varghese N."/>
            <person name="Submissions S."/>
        </authorList>
    </citation>
    <scope>NUCLEOTIDE SEQUENCE [LARGE SCALE GENOMIC DNA]</scope>
    <source>
        <strain evidence="3">DSM 25575</strain>
    </source>
</reference>
<dbReference type="InterPro" id="IPR012338">
    <property type="entry name" value="Beta-lactam/transpept-like"/>
</dbReference>
<evidence type="ECO:0000313" key="3">
    <source>
        <dbReference type="Proteomes" id="UP000198769"/>
    </source>
</evidence>